<dbReference type="Pfam" id="PF00378">
    <property type="entry name" value="ECH_1"/>
    <property type="match status" value="1"/>
</dbReference>
<protein>
    <submittedName>
        <fullName evidence="2">Enoyl-CoA hydratase/carnithine racemase</fullName>
    </submittedName>
</protein>
<dbReference type="InterPro" id="IPR001753">
    <property type="entry name" value="Enoyl-CoA_hydra/iso"/>
</dbReference>
<dbReference type="STRING" id="54.SAMN02745121_08298"/>
<dbReference type="AlphaFoldDB" id="A0A1I2HXR9"/>
<gene>
    <name evidence="2" type="ORF">SAMN02745121_08298</name>
</gene>
<comment type="similarity">
    <text evidence="1">Belongs to the enoyl-CoA hydratase/isomerase family.</text>
</comment>
<reference evidence="3" key="1">
    <citation type="submission" date="2016-10" db="EMBL/GenBank/DDBJ databases">
        <authorList>
            <person name="Varghese N."/>
            <person name="Submissions S."/>
        </authorList>
    </citation>
    <scope>NUCLEOTIDE SEQUENCE [LARGE SCALE GENOMIC DNA]</scope>
    <source>
        <strain evidence="3">ATCC 25963</strain>
    </source>
</reference>
<accession>A0A1I2HXR9</accession>
<dbReference type="OrthoDB" id="5365311at2"/>
<dbReference type="SUPFAM" id="SSF52096">
    <property type="entry name" value="ClpP/crotonase"/>
    <property type="match status" value="1"/>
</dbReference>
<dbReference type="EMBL" id="FOMX01000050">
    <property type="protein sequence ID" value="SFF34672.1"/>
    <property type="molecule type" value="Genomic_DNA"/>
</dbReference>
<dbReference type="GO" id="GO:0003824">
    <property type="term" value="F:catalytic activity"/>
    <property type="evidence" value="ECO:0007669"/>
    <property type="project" value="UniProtKB-ARBA"/>
</dbReference>
<dbReference type="CDD" id="cd06558">
    <property type="entry name" value="crotonase-like"/>
    <property type="match status" value="1"/>
</dbReference>
<dbReference type="NCBIfam" id="NF005126">
    <property type="entry name" value="PRK06563.1"/>
    <property type="match status" value="1"/>
</dbReference>
<organism evidence="2 3">
    <name type="scientific">Nannocystis exedens</name>
    <dbReference type="NCBI Taxonomy" id="54"/>
    <lineage>
        <taxon>Bacteria</taxon>
        <taxon>Pseudomonadati</taxon>
        <taxon>Myxococcota</taxon>
        <taxon>Polyangia</taxon>
        <taxon>Nannocystales</taxon>
        <taxon>Nannocystaceae</taxon>
        <taxon>Nannocystis</taxon>
    </lineage>
</organism>
<keyword evidence="3" id="KW-1185">Reference proteome</keyword>
<evidence type="ECO:0000256" key="1">
    <source>
        <dbReference type="ARBA" id="ARBA00005254"/>
    </source>
</evidence>
<dbReference type="PANTHER" id="PTHR43802">
    <property type="entry name" value="ENOYL-COA HYDRATASE"/>
    <property type="match status" value="1"/>
</dbReference>
<dbReference type="PANTHER" id="PTHR43802:SF1">
    <property type="entry name" value="IP11341P-RELATED"/>
    <property type="match status" value="1"/>
</dbReference>
<name>A0A1I2HXR9_9BACT</name>
<dbReference type="Gene3D" id="1.10.12.10">
    <property type="entry name" value="Lyase 2-enoyl-coa Hydratase, Chain A, domain 2"/>
    <property type="match status" value="1"/>
</dbReference>
<sequence length="261" mass="27931">MSTDRRISTQTNGHVRMIGLDRAPKRNAFDLAMLRQLAEAFTEFEDDPQLRCAVVFAHGDHFTAGLDLAEVGPAVARGEPLFPAGAVDPLGLYGRVRSKPVVMAVQGYCLTLGIELMLAADVRIAAGDARFGQIEIRRGIFPFGGATLRLPQVAGWGNAMRWLLTGDSFDAAEALRIGLVQEVVEPGKQVERAAEIAATIAAQAPLGVRATLSTARTTALRGPEAALAGMMDEVRAIMGSDDAREGLQSFIERRAARFTGT</sequence>
<dbReference type="Gene3D" id="3.90.226.10">
    <property type="entry name" value="2-enoyl-CoA Hydratase, Chain A, domain 1"/>
    <property type="match status" value="1"/>
</dbReference>
<dbReference type="RefSeq" id="WP_096333924.1">
    <property type="nucleotide sequence ID" value="NZ_FOMX01000050.1"/>
</dbReference>
<proteinExistence type="inferred from homology"/>
<evidence type="ECO:0000313" key="3">
    <source>
        <dbReference type="Proteomes" id="UP000199400"/>
    </source>
</evidence>
<dbReference type="InterPro" id="IPR014748">
    <property type="entry name" value="Enoyl-CoA_hydra_C"/>
</dbReference>
<dbReference type="Proteomes" id="UP000199400">
    <property type="component" value="Unassembled WGS sequence"/>
</dbReference>
<dbReference type="InterPro" id="IPR029045">
    <property type="entry name" value="ClpP/crotonase-like_dom_sf"/>
</dbReference>
<evidence type="ECO:0000313" key="2">
    <source>
        <dbReference type="EMBL" id="SFF34672.1"/>
    </source>
</evidence>